<keyword evidence="1" id="KW-0812">Transmembrane</keyword>
<keyword evidence="1" id="KW-0472">Membrane</keyword>
<dbReference type="PANTHER" id="PTHR33726">
    <property type="entry name" value="TRANSMEMBRANE PROTEIN"/>
    <property type="match status" value="1"/>
</dbReference>
<dbReference type="AlphaFoldDB" id="A0A7J7GQ96"/>
<sequence length="79" mass="9542">MSWSRMRWPEFEFWTPSSIFRWRVGIDLSHLSFGWSSQSFRSWLDFSVDNLLWTFVTVFETLAVLAMLCYFFMFCGCTL</sequence>
<reference evidence="3" key="1">
    <citation type="journal article" date="2020" name="Nat. Commun.">
        <title>Genome assembly of wild tea tree DASZ reveals pedigree and selection history of tea varieties.</title>
        <authorList>
            <person name="Zhang W."/>
            <person name="Zhang Y."/>
            <person name="Qiu H."/>
            <person name="Guo Y."/>
            <person name="Wan H."/>
            <person name="Zhang X."/>
            <person name="Scossa F."/>
            <person name="Alseekh S."/>
            <person name="Zhang Q."/>
            <person name="Wang P."/>
            <person name="Xu L."/>
            <person name="Schmidt M.H."/>
            <person name="Jia X."/>
            <person name="Li D."/>
            <person name="Zhu A."/>
            <person name="Guo F."/>
            <person name="Chen W."/>
            <person name="Ni D."/>
            <person name="Usadel B."/>
            <person name="Fernie A.R."/>
            <person name="Wen W."/>
        </authorList>
    </citation>
    <scope>NUCLEOTIDE SEQUENCE [LARGE SCALE GENOMIC DNA]</scope>
    <source>
        <strain evidence="3">cv. G240</strain>
    </source>
</reference>
<feature type="transmembrane region" description="Helical" evidence="1">
    <location>
        <begin position="51"/>
        <end position="73"/>
    </location>
</feature>
<name>A0A7J7GQ96_CAMSI</name>
<gene>
    <name evidence="2" type="ORF">HYC85_019210</name>
</gene>
<reference evidence="2 3" key="2">
    <citation type="submission" date="2020-07" db="EMBL/GenBank/DDBJ databases">
        <title>Genome assembly of wild tea tree DASZ reveals pedigree and selection history of tea varieties.</title>
        <authorList>
            <person name="Zhang W."/>
        </authorList>
    </citation>
    <scope>NUCLEOTIDE SEQUENCE [LARGE SCALE GENOMIC DNA]</scope>
    <source>
        <strain evidence="3">cv. G240</strain>
        <tissue evidence="2">Leaf</tissue>
    </source>
</reference>
<accession>A0A7J7GQ96</accession>
<evidence type="ECO:0000313" key="2">
    <source>
        <dbReference type="EMBL" id="KAF5941568.1"/>
    </source>
</evidence>
<keyword evidence="3" id="KW-1185">Reference proteome</keyword>
<organism evidence="2 3">
    <name type="scientific">Camellia sinensis</name>
    <name type="common">Tea plant</name>
    <name type="synonym">Thea sinensis</name>
    <dbReference type="NCBI Taxonomy" id="4442"/>
    <lineage>
        <taxon>Eukaryota</taxon>
        <taxon>Viridiplantae</taxon>
        <taxon>Streptophyta</taxon>
        <taxon>Embryophyta</taxon>
        <taxon>Tracheophyta</taxon>
        <taxon>Spermatophyta</taxon>
        <taxon>Magnoliopsida</taxon>
        <taxon>eudicotyledons</taxon>
        <taxon>Gunneridae</taxon>
        <taxon>Pentapetalae</taxon>
        <taxon>asterids</taxon>
        <taxon>Ericales</taxon>
        <taxon>Theaceae</taxon>
        <taxon>Camellia</taxon>
    </lineage>
</organism>
<keyword evidence="1" id="KW-1133">Transmembrane helix</keyword>
<dbReference type="EMBL" id="JACBKZ010000009">
    <property type="protein sequence ID" value="KAF5941568.1"/>
    <property type="molecule type" value="Genomic_DNA"/>
</dbReference>
<protein>
    <recommendedName>
        <fullName evidence="4">Transmembrane protein</fullName>
    </recommendedName>
</protein>
<dbReference type="PANTHER" id="PTHR33726:SF17">
    <property type="entry name" value="OS06G0620700 PROTEIN"/>
    <property type="match status" value="1"/>
</dbReference>
<proteinExistence type="predicted"/>
<evidence type="ECO:0000313" key="3">
    <source>
        <dbReference type="Proteomes" id="UP000593564"/>
    </source>
</evidence>
<dbReference type="Proteomes" id="UP000593564">
    <property type="component" value="Unassembled WGS sequence"/>
</dbReference>
<comment type="caution">
    <text evidence="2">The sequence shown here is derived from an EMBL/GenBank/DDBJ whole genome shotgun (WGS) entry which is preliminary data.</text>
</comment>
<evidence type="ECO:0008006" key="4">
    <source>
        <dbReference type="Google" id="ProtNLM"/>
    </source>
</evidence>
<evidence type="ECO:0000256" key="1">
    <source>
        <dbReference type="SAM" id="Phobius"/>
    </source>
</evidence>